<reference evidence="3 4" key="1">
    <citation type="journal article" date="2006" name="Science">
        <title>Phytophthora genome sequences uncover evolutionary origins and mechanisms of pathogenesis.</title>
        <authorList>
            <person name="Tyler B.M."/>
            <person name="Tripathy S."/>
            <person name="Zhang X."/>
            <person name="Dehal P."/>
            <person name="Jiang R.H."/>
            <person name="Aerts A."/>
            <person name="Arredondo F.D."/>
            <person name="Baxter L."/>
            <person name="Bensasson D."/>
            <person name="Beynon J.L."/>
            <person name="Chapman J."/>
            <person name="Damasceno C.M."/>
            <person name="Dorrance A.E."/>
            <person name="Dou D."/>
            <person name="Dickerman A.W."/>
            <person name="Dubchak I.L."/>
            <person name="Garbelotto M."/>
            <person name="Gijzen M."/>
            <person name="Gordon S.G."/>
            <person name="Govers F."/>
            <person name="Grunwald N.J."/>
            <person name="Huang W."/>
            <person name="Ivors K.L."/>
            <person name="Jones R.W."/>
            <person name="Kamoun S."/>
            <person name="Krampis K."/>
            <person name="Lamour K.H."/>
            <person name="Lee M.K."/>
            <person name="McDonald W.H."/>
            <person name="Medina M."/>
            <person name="Meijer H.J."/>
            <person name="Nordberg E.K."/>
            <person name="Maclean D.J."/>
            <person name="Ospina-Giraldo M.D."/>
            <person name="Morris P.F."/>
            <person name="Phuntumart V."/>
            <person name="Putnam N.H."/>
            <person name="Rash S."/>
            <person name="Rose J.K."/>
            <person name="Sakihama Y."/>
            <person name="Salamov A.A."/>
            <person name="Savidor A."/>
            <person name="Scheuring C.F."/>
            <person name="Smith B.M."/>
            <person name="Sobral B.W."/>
            <person name="Terry A."/>
            <person name="Torto-Alalibo T.A."/>
            <person name="Win J."/>
            <person name="Xu Z."/>
            <person name="Zhang H."/>
            <person name="Grigoriev I.V."/>
            <person name="Rokhsar D.S."/>
            <person name="Boore J.L."/>
        </authorList>
    </citation>
    <scope>NUCLEOTIDE SEQUENCE [LARGE SCALE GENOMIC DNA]</scope>
    <source>
        <strain evidence="3 4">P6497</strain>
    </source>
</reference>
<dbReference type="InParanoid" id="G4YGG4"/>
<dbReference type="EMBL" id="JH159151">
    <property type="protein sequence ID" value="EGZ29077.1"/>
    <property type="molecule type" value="Genomic_DNA"/>
</dbReference>
<dbReference type="InterPro" id="IPR025202">
    <property type="entry name" value="PLD-like_dom"/>
</dbReference>
<protein>
    <recommendedName>
        <fullName evidence="2">PLD phosphodiesterase domain-containing protein</fullName>
    </recommendedName>
</protein>
<sequence length="299" mass="32599">MSNYCGHPALGKEDEEAFAHAAHQLGKLMDDPSTWRDSRRVELIDAAWMFIAQWAPPRGTPPSAAGAVTPQPASTAPSPAKKKTGRPPKPENTGVHAAVCANAGAPTDGQGNPHLCRGSGREYGVSDQRKDVRQQVARGVEALGEAPDNEIDGANACLRLGAYALTLDDLVDAVTRKRHEMLAKGFTNFIVQLLIDRRWPFSCIKALESLVRLFEAGVEIKHLKSTAVHMEALIVDDVYCFSGSGNFSKNATTRNAELNTTVTGSHAADVEKFKAKIQQLREKESQPREKRKRPGILWV</sequence>
<dbReference type="PROSITE" id="PS50035">
    <property type="entry name" value="PLD"/>
    <property type="match status" value="1"/>
</dbReference>
<dbReference type="Proteomes" id="UP000002640">
    <property type="component" value="Unassembled WGS sequence"/>
</dbReference>
<keyword evidence="4" id="KW-1185">Reference proteome</keyword>
<evidence type="ECO:0000313" key="4">
    <source>
        <dbReference type="Proteomes" id="UP000002640"/>
    </source>
</evidence>
<feature type="region of interest" description="Disordered" evidence="1">
    <location>
        <begin position="60"/>
        <end position="130"/>
    </location>
</feature>
<dbReference type="Pfam" id="PF13091">
    <property type="entry name" value="PLDc_2"/>
    <property type="match status" value="1"/>
</dbReference>
<dbReference type="GeneID" id="20641095"/>
<name>G4YGG4_PHYSP</name>
<feature type="domain" description="PLD phosphodiesterase" evidence="2">
    <location>
        <begin position="224"/>
        <end position="251"/>
    </location>
</feature>
<dbReference type="SMR" id="G4YGG4"/>
<evidence type="ECO:0000259" key="2">
    <source>
        <dbReference type="PROSITE" id="PS50035"/>
    </source>
</evidence>
<dbReference type="KEGG" id="psoj:PHYSODRAFT_294391"/>
<gene>
    <name evidence="3" type="ORF">PHYSODRAFT_294391</name>
</gene>
<evidence type="ECO:0000313" key="3">
    <source>
        <dbReference type="EMBL" id="EGZ29077.1"/>
    </source>
</evidence>
<proteinExistence type="predicted"/>
<evidence type="ECO:0000256" key="1">
    <source>
        <dbReference type="SAM" id="MobiDB-lite"/>
    </source>
</evidence>
<accession>G4YGG4</accession>
<dbReference type="GO" id="GO:0003824">
    <property type="term" value="F:catalytic activity"/>
    <property type="evidence" value="ECO:0007669"/>
    <property type="project" value="InterPro"/>
</dbReference>
<dbReference type="Gene3D" id="3.30.870.10">
    <property type="entry name" value="Endonuclease Chain A"/>
    <property type="match status" value="1"/>
</dbReference>
<dbReference type="SUPFAM" id="SSF56024">
    <property type="entry name" value="Phospholipase D/nuclease"/>
    <property type="match status" value="1"/>
</dbReference>
<organism evidence="3 4">
    <name type="scientific">Phytophthora sojae (strain P6497)</name>
    <name type="common">Soybean stem and root rot agent</name>
    <name type="synonym">Phytophthora megasperma f. sp. glycines</name>
    <dbReference type="NCBI Taxonomy" id="1094619"/>
    <lineage>
        <taxon>Eukaryota</taxon>
        <taxon>Sar</taxon>
        <taxon>Stramenopiles</taxon>
        <taxon>Oomycota</taxon>
        <taxon>Peronosporomycetes</taxon>
        <taxon>Peronosporales</taxon>
        <taxon>Peronosporaceae</taxon>
        <taxon>Phytophthora</taxon>
    </lineage>
</organism>
<dbReference type="RefSeq" id="XP_009516352.1">
    <property type="nucleotide sequence ID" value="XM_009518057.1"/>
</dbReference>
<dbReference type="AlphaFoldDB" id="G4YGG4"/>
<dbReference type="InterPro" id="IPR001736">
    <property type="entry name" value="PLipase_D/transphosphatidylase"/>
</dbReference>